<reference evidence="12 13" key="1">
    <citation type="submission" date="2019-11" db="EMBL/GenBank/DDBJ databases">
        <title>Type strains purchased from KCTC, JCM and DSMZ.</title>
        <authorList>
            <person name="Lu H."/>
        </authorList>
    </citation>
    <scope>NUCLEOTIDE SEQUENCE [LARGE SCALE GENOMIC DNA]</scope>
    <source>
        <strain evidence="12 13">KCTC 42409</strain>
    </source>
</reference>
<comment type="similarity">
    <text evidence="9">Belongs to the CobB/CbiA family.</text>
</comment>
<evidence type="ECO:0000256" key="7">
    <source>
        <dbReference type="ARBA" id="ARBA00022842"/>
    </source>
</evidence>
<keyword evidence="4 9" id="KW-0436">Ligase</keyword>
<evidence type="ECO:0000259" key="10">
    <source>
        <dbReference type="Pfam" id="PF01656"/>
    </source>
</evidence>
<dbReference type="NCBIfam" id="NF002204">
    <property type="entry name" value="PRK01077.1"/>
    <property type="match status" value="1"/>
</dbReference>
<comment type="caution">
    <text evidence="12">The sequence shown here is derived from an EMBL/GenBank/DDBJ whole genome shotgun (WGS) entry which is preliminary data.</text>
</comment>
<organism evidence="12 13">
    <name type="scientific">Pseudoduganella ginsengisoli</name>
    <dbReference type="NCBI Taxonomy" id="1462440"/>
    <lineage>
        <taxon>Bacteria</taxon>
        <taxon>Pseudomonadati</taxon>
        <taxon>Pseudomonadota</taxon>
        <taxon>Betaproteobacteria</taxon>
        <taxon>Burkholderiales</taxon>
        <taxon>Oxalobacteraceae</taxon>
        <taxon>Telluria group</taxon>
        <taxon>Pseudoduganella</taxon>
    </lineage>
</organism>
<evidence type="ECO:0000256" key="6">
    <source>
        <dbReference type="ARBA" id="ARBA00022840"/>
    </source>
</evidence>
<sequence length="439" mass="46214">MASHYNAPVLMVSAVASGQGKTTVTAALARKLANMGRKVRVFKCGPDFIDPAILERASGAPVRSLDLWIVGREACRAQLAQAAMEADVILIEGVMGLYDGNPSSADLAREFGVPVMAVIDAGAMAQTAGAVVHGLRDYGPVELAGVIANRVGSAGHASMIAASLRGIPLFATLPKQAVSLPERHLGLVLPDEIPDLDALLDQLAGQLNFDEAAWSSLRPARLQLDEALQAPTIAPVPPLLAGRKIAIARDAAFMFLYPANVDTLRAMGAEVAFFSPLADQPPPYDADAIYLPGGYPELHARALSEASHWQASMRTAHAEGVPIWAECGGMMALAETLSDKEDTVWPMAGLLPGHVAMQKRLAGLGSQVMPTPQGDLRGHTFHYSSMQTIVTPLVHTAKHPSGAQGEAVYRVGSLTASYFHAYFPSNPAAVAALLSRSAA</sequence>
<evidence type="ECO:0000256" key="8">
    <source>
        <dbReference type="ARBA" id="ARBA00022962"/>
    </source>
</evidence>
<protein>
    <recommendedName>
        <fullName evidence="9">Cobyrinate a,c-diamide synthase</fullName>
        <ecNumber evidence="9">6.3.5.11</ecNumber>
    </recommendedName>
    <alternativeName>
        <fullName evidence="9">Cobyrinic acid a,c-diamide synthetase</fullName>
    </alternativeName>
</protein>
<dbReference type="InterPro" id="IPR002586">
    <property type="entry name" value="CobQ/CobB/MinD/ParA_Nub-bd_dom"/>
</dbReference>
<accession>A0A6L6QAN1</accession>
<keyword evidence="8 9" id="KW-0315">Glutamine amidotransferase</keyword>
<dbReference type="GO" id="GO:0042242">
    <property type="term" value="F:cobyrinic acid a,c-diamide synthase activity"/>
    <property type="evidence" value="ECO:0007669"/>
    <property type="project" value="UniProtKB-UniRule"/>
</dbReference>
<evidence type="ECO:0000256" key="1">
    <source>
        <dbReference type="ARBA" id="ARBA00001946"/>
    </source>
</evidence>
<keyword evidence="5 9" id="KW-0547">Nucleotide-binding</keyword>
<dbReference type="Gene3D" id="3.40.50.300">
    <property type="entry name" value="P-loop containing nucleotide triphosphate hydrolases"/>
    <property type="match status" value="2"/>
</dbReference>
<dbReference type="InterPro" id="IPR004484">
    <property type="entry name" value="CbiA/CobB_synth"/>
</dbReference>
<dbReference type="Pfam" id="PF01656">
    <property type="entry name" value="CbiA"/>
    <property type="match status" value="1"/>
</dbReference>
<comment type="pathway">
    <text evidence="9">Cofactor biosynthesis; adenosylcobalamin biosynthesis; cob(II)yrinate a,c-diamide from sirohydrochlorin (anaerobic route): step 10/10.</text>
</comment>
<dbReference type="InterPro" id="IPR029062">
    <property type="entry name" value="Class_I_gatase-like"/>
</dbReference>
<name>A0A6L6QAN1_9BURK</name>
<keyword evidence="6 9" id="KW-0067">ATP-binding</keyword>
<dbReference type="PANTHER" id="PTHR43873:SF1">
    <property type="entry name" value="COBYRINATE A,C-DIAMIDE SYNTHASE"/>
    <property type="match status" value="1"/>
</dbReference>
<comment type="domain">
    <text evidence="9">Comprises of two domains. The C-terminal domain contains the binding site for glutamine and catalyzes the hydrolysis of this substrate to glutamate and ammonia. The N-terminal domain is anticipated to bind ATP and cobyrinate and catalyzes the ultimate synthesis of the diamide product. The ammonia produced via the glutaminase domain is probably translocated to the adjacent domain via a molecular tunnel, where it reacts with an activated intermediate.</text>
</comment>
<dbReference type="InterPro" id="IPR011698">
    <property type="entry name" value="GATase_3"/>
</dbReference>
<dbReference type="SUPFAM" id="SSF52540">
    <property type="entry name" value="P-loop containing nucleoside triphosphate hydrolases"/>
    <property type="match status" value="1"/>
</dbReference>
<evidence type="ECO:0000256" key="4">
    <source>
        <dbReference type="ARBA" id="ARBA00022598"/>
    </source>
</evidence>
<dbReference type="CDD" id="cd05388">
    <property type="entry name" value="CobB_N"/>
    <property type="match status" value="1"/>
</dbReference>
<dbReference type="EC" id="6.3.5.11" evidence="9"/>
<comment type="function">
    <text evidence="9">Catalyzes the ATP-dependent amidation of the two carboxylate groups at positions a and c of cobyrinate, using either L-glutamine or ammonia as the nitrogen source.</text>
</comment>
<keyword evidence="3 9" id="KW-0169">Cobalamin biosynthesis</keyword>
<comment type="cofactor">
    <cofactor evidence="1 9">
        <name>Mg(2+)</name>
        <dbReference type="ChEBI" id="CHEBI:18420"/>
    </cofactor>
</comment>
<dbReference type="Proteomes" id="UP000484015">
    <property type="component" value="Unassembled WGS sequence"/>
</dbReference>
<dbReference type="CDD" id="cd03130">
    <property type="entry name" value="GATase1_CobB"/>
    <property type="match status" value="1"/>
</dbReference>
<feature type="site" description="Increases nucleophilicity of active site Cys" evidence="9">
    <location>
        <position position="420"/>
    </location>
</feature>
<dbReference type="AlphaFoldDB" id="A0A6L6QAN1"/>
<proteinExistence type="inferred from homology"/>
<dbReference type="Pfam" id="PF07685">
    <property type="entry name" value="GATase_3"/>
    <property type="match status" value="1"/>
</dbReference>
<feature type="domain" description="CobQ/CobB/MinD/ParA nucleotide binding" evidence="10">
    <location>
        <begin position="11"/>
        <end position="184"/>
    </location>
</feature>
<dbReference type="InterPro" id="IPR027417">
    <property type="entry name" value="P-loop_NTPase"/>
</dbReference>
<dbReference type="PANTHER" id="PTHR43873">
    <property type="entry name" value="COBYRINATE A,C-DIAMIDE SYNTHASE"/>
    <property type="match status" value="1"/>
</dbReference>
<feature type="domain" description="CobB/CobQ-like glutamine amidotransferase" evidence="11">
    <location>
        <begin position="244"/>
        <end position="426"/>
    </location>
</feature>
<evidence type="ECO:0000256" key="3">
    <source>
        <dbReference type="ARBA" id="ARBA00022573"/>
    </source>
</evidence>
<dbReference type="GO" id="GO:0005524">
    <property type="term" value="F:ATP binding"/>
    <property type="evidence" value="ECO:0007669"/>
    <property type="project" value="UniProtKB-UniRule"/>
</dbReference>
<evidence type="ECO:0000313" key="12">
    <source>
        <dbReference type="EMBL" id="MTW06241.1"/>
    </source>
</evidence>
<dbReference type="NCBIfam" id="TIGR00379">
    <property type="entry name" value="cobB"/>
    <property type="match status" value="1"/>
</dbReference>
<dbReference type="HAMAP" id="MF_00027">
    <property type="entry name" value="CobB_CbiA"/>
    <property type="match status" value="1"/>
</dbReference>
<dbReference type="Gene3D" id="3.40.50.880">
    <property type="match status" value="1"/>
</dbReference>
<dbReference type="UniPathway" id="UPA00148">
    <property type="reaction ID" value="UER00231"/>
</dbReference>
<keyword evidence="7 9" id="KW-0460">Magnesium</keyword>
<comment type="similarity">
    <text evidence="2">Belongs to the CobB/CobQ family. CobQ subfamily.</text>
</comment>
<comment type="catalytic activity">
    <reaction evidence="9">
        <text>cob(II)yrinate + 2 L-glutamine + 2 ATP + 2 H2O = cob(II)yrinate a,c diamide + 2 L-glutamate + 2 ADP + 2 phosphate + 2 H(+)</text>
        <dbReference type="Rhea" id="RHEA:26289"/>
        <dbReference type="ChEBI" id="CHEBI:15377"/>
        <dbReference type="ChEBI" id="CHEBI:15378"/>
        <dbReference type="ChEBI" id="CHEBI:29985"/>
        <dbReference type="ChEBI" id="CHEBI:30616"/>
        <dbReference type="ChEBI" id="CHEBI:43474"/>
        <dbReference type="ChEBI" id="CHEBI:58359"/>
        <dbReference type="ChEBI" id="CHEBI:58537"/>
        <dbReference type="ChEBI" id="CHEBI:58894"/>
        <dbReference type="ChEBI" id="CHEBI:456216"/>
        <dbReference type="EC" id="6.3.5.11"/>
    </reaction>
</comment>
<dbReference type="PROSITE" id="PS51274">
    <property type="entry name" value="GATASE_COBBQ"/>
    <property type="match status" value="1"/>
</dbReference>
<feature type="active site" description="Nucleophile" evidence="9">
    <location>
        <position position="327"/>
    </location>
</feature>
<gene>
    <name evidence="9" type="primary">cbiA</name>
    <name evidence="12" type="ORF">GM668_29615</name>
</gene>
<evidence type="ECO:0000313" key="13">
    <source>
        <dbReference type="Proteomes" id="UP000484015"/>
    </source>
</evidence>
<dbReference type="GO" id="GO:0009236">
    <property type="term" value="P:cobalamin biosynthetic process"/>
    <property type="evidence" value="ECO:0007669"/>
    <property type="project" value="UniProtKB-UniRule"/>
</dbReference>
<dbReference type="RefSeq" id="WP_155442574.1">
    <property type="nucleotide sequence ID" value="NZ_WNLA01000045.1"/>
</dbReference>
<dbReference type="SUPFAM" id="SSF52317">
    <property type="entry name" value="Class I glutamine amidotransferase-like"/>
    <property type="match status" value="1"/>
</dbReference>
<keyword evidence="13" id="KW-1185">Reference proteome</keyword>
<dbReference type="OrthoDB" id="9764035at2"/>
<comment type="miscellaneous">
    <text evidence="9">The a and c carboxylates of cobyrinate are activated for nucleophilic attack via formation of a phosphorylated intermediate by ATP. CbiA catalyzes first the amidation of the c-carboxylate, and then that of the a-carboxylate.</text>
</comment>
<evidence type="ECO:0000256" key="9">
    <source>
        <dbReference type="HAMAP-Rule" id="MF_00027"/>
    </source>
</evidence>
<evidence type="ECO:0000259" key="11">
    <source>
        <dbReference type="Pfam" id="PF07685"/>
    </source>
</evidence>
<evidence type="ECO:0000256" key="5">
    <source>
        <dbReference type="ARBA" id="ARBA00022741"/>
    </source>
</evidence>
<evidence type="ECO:0000256" key="2">
    <source>
        <dbReference type="ARBA" id="ARBA00006205"/>
    </source>
</evidence>
<dbReference type="EMBL" id="WNLA01000045">
    <property type="protein sequence ID" value="MTW06241.1"/>
    <property type="molecule type" value="Genomic_DNA"/>
</dbReference>